<protein>
    <submittedName>
        <fullName evidence="1">Uncharacterized protein</fullName>
    </submittedName>
</protein>
<gene>
    <name evidence="1" type="ORF">AGLY_000502</name>
</gene>
<accession>A0A6G0U8M4</accession>
<evidence type="ECO:0000313" key="2">
    <source>
        <dbReference type="Proteomes" id="UP000475862"/>
    </source>
</evidence>
<sequence>MYLLSLSQPPVWPVVLIGCVVKSHAHHNLATDELKNLVFTFPHAVPPATPIKNVLSTNRDKNNILTLRVMTCVLRTRTAFLQQPGILGKNSRPNINKIFTNGNINSIISNSIEKSNKYLMSISSSNVYNFGLGFLPIILFLLFYVCSQNVFCIIIGIPNGRQETIRNSHDNETFLWLGKHHLKSSKKNAKCINFRLRNPKIYLH</sequence>
<organism evidence="1 2">
    <name type="scientific">Aphis glycines</name>
    <name type="common">Soybean aphid</name>
    <dbReference type="NCBI Taxonomy" id="307491"/>
    <lineage>
        <taxon>Eukaryota</taxon>
        <taxon>Metazoa</taxon>
        <taxon>Ecdysozoa</taxon>
        <taxon>Arthropoda</taxon>
        <taxon>Hexapoda</taxon>
        <taxon>Insecta</taxon>
        <taxon>Pterygota</taxon>
        <taxon>Neoptera</taxon>
        <taxon>Paraneoptera</taxon>
        <taxon>Hemiptera</taxon>
        <taxon>Sternorrhyncha</taxon>
        <taxon>Aphidomorpha</taxon>
        <taxon>Aphidoidea</taxon>
        <taxon>Aphididae</taxon>
        <taxon>Aphidini</taxon>
        <taxon>Aphis</taxon>
        <taxon>Aphis</taxon>
    </lineage>
</organism>
<reference evidence="1 2" key="1">
    <citation type="submission" date="2019-08" db="EMBL/GenBank/DDBJ databases">
        <title>The genome of the soybean aphid Biotype 1, its phylome, world population structure and adaptation to the North American continent.</title>
        <authorList>
            <person name="Giordano R."/>
            <person name="Donthu R.K."/>
            <person name="Hernandez A.G."/>
            <person name="Wright C.L."/>
            <person name="Zimin A.V."/>
        </authorList>
    </citation>
    <scope>NUCLEOTIDE SEQUENCE [LARGE SCALE GENOMIC DNA]</scope>
    <source>
        <tissue evidence="1">Whole aphids</tissue>
    </source>
</reference>
<evidence type="ECO:0000313" key="1">
    <source>
        <dbReference type="EMBL" id="KAE9544959.1"/>
    </source>
</evidence>
<dbReference type="EMBL" id="VYZN01000001">
    <property type="protein sequence ID" value="KAE9544959.1"/>
    <property type="molecule type" value="Genomic_DNA"/>
</dbReference>
<dbReference type="Proteomes" id="UP000475862">
    <property type="component" value="Unassembled WGS sequence"/>
</dbReference>
<name>A0A6G0U8M4_APHGL</name>
<proteinExistence type="predicted"/>
<comment type="caution">
    <text evidence="1">The sequence shown here is derived from an EMBL/GenBank/DDBJ whole genome shotgun (WGS) entry which is preliminary data.</text>
</comment>
<dbReference type="AlphaFoldDB" id="A0A6G0U8M4"/>
<keyword evidence="2" id="KW-1185">Reference proteome</keyword>